<dbReference type="EMBL" id="JAABOJ010000026">
    <property type="protein sequence ID" value="KAF3277989.1"/>
    <property type="molecule type" value="Genomic_DNA"/>
</dbReference>
<evidence type="ECO:0008006" key="3">
    <source>
        <dbReference type="Google" id="ProtNLM"/>
    </source>
</evidence>
<organism evidence="1 2">
    <name type="scientific">Orbilia oligospora</name>
    <name type="common">Nematode-trapping fungus</name>
    <name type="synonym">Arthrobotrys oligospora</name>
    <dbReference type="NCBI Taxonomy" id="2813651"/>
    <lineage>
        <taxon>Eukaryota</taxon>
        <taxon>Fungi</taxon>
        <taxon>Dikarya</taxon>
        <taxon>Ascomycota</taxon>
        <taxon>Pezizomycotina</taxon>
        <taxon>Orbiliomycetes</taxon>
        <taxon>Orbiliales</taxon>
        <taxon>Orbiliaceae</taxon>
        <taxon>Orbilia</taxon>
    </lineage>
</organism>
<dbReference type="PANTHER" id="PTHR46082:SF11">
    <property type="entry name" value="AAA+ ATPASE DOMAIN-CONTAINING PROTEIN-RELATED"/>
    <property type="match status" value="1"/>
</dbReference>
<dbReference type="PANTHER" id="PTHR46082">
    <property type="entry name" value="ATP/GTP-BINDING PROTEIN-RELATED"/>
    <property type="match status" value="1"/>
</dbReference>
<evidence type="ECO:0000313" key="2">
    <source>
        <dbReference type="Proteomes" id="UP000474640"/>
    </source>
</evidence>
<dbReference type="Gene3D" id="3.40.50.1580">
    <property type="entry name" value="Nucleoside phosphorylase domain"/>
    <property type="match status" value="1"/>
</dbReference>
<gene>
    <name evidence="1" type="ORF">TWF970_004869</name>
</gene>
<dbReference type="OrthoDB" id="1577640at2759"/>
<reference evidence="1 2" key="1">
    <citation type="submission" date="2020-01" db="EMBL/GenBank/DDBJ databases">
        <authorList>
            <person name="Palmer J.M."/>
        </authorList>
    </citation>
    <scope>NUCLEOTIDE SEQUENCE [LARGE SCALE GENOMIC DNA]</scope>
    <source>
        <strain evidence="1 2">TWF970</strain>
    </source>
</reference>
<sequence length="446" mass="49602">MSRASVCESTLHHRFGNARAAYTMAPKPDTFEYTVAMVCALALEMAATTAMLDEVYGKPEWQDPRDKNNYTLGRIGQHYVVIACLPEGVYGMTAATSLITWMISSFRNIKFALIVGIGGGVPSVSHDIRLGDVVVSKPRGTSPGIVQYDFGKAVNGEIIANSSLDMPPKVLLTAMSSLAAGHMMTGNKISIHVSKMLERYPRMKEKFSYPGTDKDLLYEADYGHTADTPTCDQCDSGKLKGEDFSVSIDQNFNEFVGACAKSSPVFKKALAKLFLPPSTKGVEGDIQIMSKQSSVYTLLQPRTLFKNISSTTEFQDWLGDAWARRKPLYFVVGYRTVTDAQFIGKEIKSPQNRRLSRNLSYKPRYDTDGERIYAICFRKVKFERTSEGTVQVLGSTNRWRVFNKQRGANSELEQVISADLCEDDEVGTNDFGVFPTQNRGELWTGF</sequence>
<dbReference type="SUPFAM" id="SSF53167">
    <property type="entry name" value="Purine and uridine phosphorylases"/>
    <property type="match status" value="1"/>
</dbReference>
<dbReference type="AlphaFoldDB" id="A0A7C8V5I9"/>
<proteinExistence type="predicted"/>
<evidence type="ECO:0000313" key="1">
    <source>
        <dbReference type="EMBL" id="KAF3277989.1"/>
    </source>
</evidence>
<dbReference type="Proteomes" id="UP000474640">
    <property type="component" value="Unassembled WGS sequence"/>
</dbReference>
<name>A0A7C8V5I9_ORBOL</name>
<dbReference type="GO" id="GO:0003824">
    <property type="term" value="F:catalytic activity"/>
    <property type="evidence" value="ECO:0007669"/>
    <property type="project" value="InterPro"/>
</dbReference>
<dbReference type="InterPro" id="IPR035994">
    <property type="entry name" value="Nucleoside_phosphorylase_sf"/>
</dbReference>
<dbReference type="InterPro" id="IPR053137">
    <property type="entry name" value="NLR-like"/>
</dbReference>
<accession>A0A7C8V5I9</accession>
<protein>
    <recommendedName>
        <fullName evidence="3">Nucleoside phosphorylase domain-containing protein</fullName>
    </recommendedName>
</protein>
<dbReference type="GO" id="GO:0009116">
    <property type="term" value="P:nucleoside metabolic process"/>
    <property type="evidence" value="ECO:0007669"/>
    <property type="project" value="InterPro"/>
</dbReference>
<comment type="caution">
    <text evidence="1">The sequence shown here is derived from an EMBL/GenBank/DDBJ whole genome shotgun (WGS) entry which is preliminary data.</text>
</comment>